<dbReference type="InterPro" id="IPR036737">
    <property type="entry name" value="OmpA-like_sf"/>
</dbReference>
<organism evidence="5">
    <name type="scientific">marine sediment metagenome</name>
    <dbReference type="NCBI Taxonomy" id="412755"/>
    <lineage>
        <taxon>unclassified sequences</taxon>
        <taxon>metagenomes</taxon>
        <taxon>ecological metagenomes</taxon>
    </lineage>
</organism>
<dbReference type="PROSITE" id="PS51257">
    <property type="entry name" value="PROKAR_LIPOPROTEIN"/>
    <property type="match status" value="1"/>
</dbReference>
<dbReference type="InterPro" id="IPR006665">
    <property type="entry name" value="OmpA-like"/>
</dbReference>
<dbReference type="SUPFAM" id="SSF103088">
    <property type="entry name" value="OmpA-like"/>
    <property type="match status" value="1"/>
</dbReference>
<proteinExistence type="predicted"/>
<protein>
    <recommendedName>
        <fullName evidence="4">OmpA-like domain-containing protein</fullName>
    </recommendedName>
</protein>
<dbReference type="AlphaFoldDB" id="X1CI07"/>
<evidence type="ECO:0000256" key="2">
    <source>
        <dbReference type="ARBA" id="ARBA00023136"/>
    </source>
</evidence>
<keyword evidence="3" id="KW-0998">Cell outer membrane</keyword>
<comment type="subcellular location">
    <subcellularLocation>
        <location evidence="1">Cell outer membrane</location>
    </subcellularLocation>
</comment>
<dbReference type="InterPro" id="IPR006664">
    <property type="entry name" value="OMP_bac"/>
</dbReference>
<dbReference type="CDD" id="cd07185">
    <property type="entry name" value="OmpA_C-like"/>
    <property type="match status" value="1"/>
</dbReference>
<keyword evidence="2" id="KW-0472">Membrane</keyword>
<dbReference type="PANTHER" id="PTHR30329">
    <property type="entry name" value="STATOR ELEMENT OF FLAGELLAR MOTOR COMPLEX"/>
    <property type="match status" value="1"/>
</dbReference>
<dbReference type="PROSITE" id="PS51123">
    <property type="entry name" value="OMPA_2"/>
    <property type="match status" value="1"/>
</dbReference>
<evidence type="ECO:0000256" key="3">
    <source>
        <dbReference type="ARBA" id="ARBA00023237"/>
    </source>
</evidence>
<accession>X1CI07</accession>
<comment type="caution">
    <text evidence="5">The sequence shown here is derived from an EMBL/GenBank/DDBJ whole genome shotgun (WGS) entry which is preliminary data.</text>
</comment>
<evidence type="ECO:0000259" key="4">
    <source>
        <dbReference type="PROSITE" id="PS51123"/>
    </source>
</evidence>
<reference evidence="5" key="1">
    <citation type="journal article" date="2014" name="Front. Microbiol.">
        <title>High frequency of phylogenetically diverse reductive dehalogenase-homologous genes in deep subseafloor sedimentary metagenomes.</title>
        <authorList>
            <person name="Kawai M."/>
            <person name="Futagami T."/>
            <person name="Toyoda A."/>
            <person name="Takaki Y."/>
            <person name="Nishi S."/>
            <person name="Hori S."/>
            <person name="Arai W."/>
            <person name="Tsubouchi T."/>
            <person name="Morono Y."/>
            <person name="Uchiyama I."/>
            <person name="Ito T."/>
            <person name="Fujiyama A."/>
            <person name="Inagaki F."/>
            <person name="Takami H."/>
        </authorList>
    </citation>
    <scope>NUCLEOTIDE SEQUENCE</scope>
    <source>
        <strain evidence="5">Expedition CK06-06</strain>
    </source>
</reference>
<dbReference type="PRINTS" id="PR01021">
    <property type="entry name" value="OMPADOMAIN"/>
</dbReference>
<dbReference type="Gene3D" id="3.30.1330.60">
    <property type="entry name" value="OmpA-like domain"/>
    <property type="match status" value="1"/>
</dbReference>
<gene>
    <name evidence="5" type="ORF">S01H4_36092</name>
</gene>
<dbReference type="InterPro" id="IPR050330">
    <property type="entry name" value="Bact_OuterMem_StrucFunc"/>
</dbReference>
<sequence length="184" mass="20028">MKRTLVVTIACMGLALLGITGCATKSPAPDTMGAQEQIEAVEYEQPSDPCTTIEGALARAAMLTNDNFYGATQYDGTIRFEFNSYALSEEAKGTIDAFVGPLFASDYNFFIELQGHTDGFGEEAYNFQLGLARAHVVMGYLYQKHGIPLQRMNGFSCGEVKPIGDNGFPAGRAENRRVTLVVFE</sequence>
<dbReference type="PANTHER" id="PTHR30329:SF21">
    <property type="entry name" value="LIPOPROTEIN YIAD-RELATED"/>
    <property type="match status" value="1"/>
</dbReference>
<feature type="domain" description="OmpA-like" evidence="4">
    <location>
        <begin position="69"/>
        <end position="184"/>
    </location>
</feature>
<evidence type="ECO:0000256" key="1">
    <source>
        <dbReference type="ARBA" id="ARBA00004442"/>
    </source>
</evidence>
<dbReference type="GO" id="GO:0009279">
    <property type="term" value="C:cell outer membrane"/>
    <property type="evidence" value="ECO:0007669"/>
    <property type="project" value="UniProtKB-SubCell"/>
</dbReference>
<evidence type="ECO:0000313" key="5">
    <source>
        <dbReference type="EMBL" id="GAG83876.1"/>
    </source>
</evidence>
<name>X1CI07_9ZZZZ</name>
<dbReference type="Pfam" id="PF00691">
    <property type="entry name" value="OmpA"/>
    <property type="match status" value="1"/>
</dbReference>
<dbReference type="EMBL" id="BART01019257">
    <property type="protein sequence ID" value="GAG83876.1"/>
    <property type="molecule type" value="Genomic_DNA"/>
</dbReference>